<protein>
    <submittedName>
        <fullName evidence="2">Uncharacterized protein</fullName>
    </submittedName>
</protein>
<accession>A0A1J9VUI5</accession>
<gene>
    <name evidence="2" type="ORF">BAU28_13490</name>
</gene>
<dbReference type="RefSeq" id="WP_071718885.1">
    <property type="nucleotide sequence ID" value="NZ_CBCSHB010000002.1"/>
</dbReference>
<evidence type="ECO:0000313" key="3">
    <source>
        <dbReference type="Proteomes" id="UP000182788"/>
    </source>
</evidence>
<organism evidence="2 3">
    <name type="scientific">Bacillus paramycoides</name>
    <dbReference type="NCBI Taxonomy" id="2026194"/>
    <lineage>
        <taxon>Bacteria</taxon>
        <taxon>Bacillati</taxon>
        <taxon>Bacillota</taxon>
        <taxon>Bacilli</taxon>
        <taxon>Bacillales</taxon>
        <taxon>Bacillaceae</taxon>
        <taxon>Bacillus</taxon>
        <taxon>Bacillus cereus group</taxon>
    </lineage>
</organism>
<dbReference type="EMBL" id="MAOI01000070">
    <property type="protein sequence ID" value="OJD80071.1"/>
    <property type="molecule type" value="Genomic_DNA"/>
</dbReference>
<keyword evidence="1" id="KW-0812">Transmembrane</keyword>
<evidence type="ECO:0000313" key="2">
    <source>
        <dbReference type="EMBL" id="OJD80071.1"/>
    </source>
</evidence>
<feature type="transmembrane region" description="Helical" evidence="1">
    <location>
        <begin position="12"/>
        <end position="31"/>
    </location>
</feature>
<dbReference type="Proteomes" id="UP000182788">
    <property type="component" value="Unassembled WGS sequence"/>
</dbReference>
<sequence length="213" mass="24446">MWAQLWSYLVKNGPLLAFTGTMITLLVNQFMANKDKKKSLRAFITTDLISGNFALDGYHYKKGSKLFITKNYEEIRSIYDKLPTSKKALNEIPCAFLKIKNITSNHCFGPIVEVRVVSESKEIQSMKFDIYMLQADEEVYIPLISSDTVDFFTETIKVTYNTLANEVMTYESKTIREDGEAEKIIESVYVKRRFRNKTVITSLGSNTKSKVLN</sequence>
<dbReference type="GeneID" id="87592556"/>
<reference evidence="2 3" key="1">
    <citation type="submission" date="2016-06" db="EMBL/GenBank/DDBJ databases">
        <title>First insights into the genetic diversity and population structure of in the Bacillus cereus group bacteria from diverse marine environments.</title>
        <authorList>
            <person name="Liu Y."/>
            <person name="Lai Q."/>
            <person name="Shao Z."/>
        </authorList>
    </citation>
    <scope>NUCLEOTIDE SEQUENCE [LARGE SCALE GENOMIC DNA]</scope>
    <source>
        <strain evidence="2 3">NH24A2</strain>
    </source>
</reference>
<name>A0A1J9VUI5_9BACI</name>
<proteinExistence type="predicted"/>
<comment type="caution">
    <text evidence="2">The sequence shown here is derived from an EMBL/GenBank/DDBJ whole genome shotgun (WGS) entry which is preliminary data.</text>
</comment>
<keyword evidence="1" id="KW-1133">Transmembrane helix</keyword>
<dbReference type="AlphaFoldDB" id="A0A1J9VUI5"/>
<evidence type="ECO:0000256" key="1">
    <source>
        <dbReference type="SAM" id="Phobius"/>
    </source>
</evidence>
<keyword evidence="1" id="KW-0472">Membrane</keyword>